<organism evidence="3 4">
    <name type="scientific">Candidatus Avoscillospira avistercoris</name>
    <dbReference type="NCBI Taxonomy" id="2840707"/>
    <lineage>
        <taxon>Bacteria</taxon>
        <taxon>Bacillati</taxon>
        <taxon>Bacillota</taxon>
        <taxon>Clostridia</taxon>
        <taxon>Eubacteriales</taxon>
        <taxon>Oscillospiraceae</taxon>
        <taxon>Oscillospiraceae incertae sedis</taxon>
        <taxon>Candidatus Avoscillospira</taxon>
    </lineage>
</organism>
<evidence type="ECO:0000313" key="3">
    <source>
        <dbReference type="EMBL" id="HIS65624.1"/>
    </source>
</evidence>
<feature type="domain" description="DUF3298" evidence="2">
    <location>
        <begin position="192"/>
        <end position="276"/>
    </location>
</feature>
<dbReference type="Gene3D" id="3.30.565.40">
    <property type="entry name" value="Fervidobacterium nodosum Rt17-B1 like"/>
    <property type="match status" value="1"/>
</dbReference>
<feature type="compositionally biased region" description="Basic and acidic residues" evidence="1">
    <location>
        <begin position="1"/>
        <end position="13"/>
    </location>
</feature>
<accession>A0A9D1FAX9</accession>
<feature type="region of interest" description="Disordered" evidence="1">
    <location>
        <begin position="1"/>
        <end position="21"/>
    </location>
</feature>
<comment type="caution">
    <text evidence="3">The sequence shown here is derived from an EMBL/GenBank/DDBJ whole genome shotgun (WGS) entry which is preliminary data.</text>
</comment>
<reference evidence="3" key="2">
    <citation type="journal article" date="2021" name="PeerJ">
        <title>Extensive microbial diversity within the chicken gut microbiome revealed by metagenomics and culture.</title>
        <authorList>
            <person name="Gilroy R."/>
            <person name="Ravi A."/>
            <person name="Getino M."/>
            <person name="Pursley I."/>
            <person name="Horton D.L."/>
            <person name="Alikhan N.F."/>
            <person name="Baker D."/>
            <person name="Gharbi K."/>
            <person name="Hall N."/>
            <person name="Watson M."/>
            <person name="Adriaenssens E.M."/>
            <person name="Foster-Nyarko E."/>
            <person name="Jarju S."/>
            <person name="Secka A."/>
            <person name="Antonio M."/>
            <person name="Oren A."/>
            <person name="Chaudhuri R.R."/>
            <person name="La Ragione R."/>
            <person name="Hildebrand F."/>
            <person name="Pallen M.J."/>
        </authorList>
    </citation>
    <scope>NUCLEOTIDE SEQUENCE</scope>
    <source>
        <strain evidence="3">ChiBcec16-1751</strain>
    </source>
</reference>
<proteinExistence type="predicted"/>
<evidence type="ECO:0000259" key="2">
    <source>
        <dbReference type="Pfam" id="PF11738"/>
    </source>
</evidence>
<dbReference type="AlphaFoldDB" id="A0A9D1FAX9"/>
<protein>
    <submittedName>
        <fullName evidence="3">DUF3298 domain-containing protein</fullName>
    </submittedName>
</protein>
<evidence type="ECO:0000313" key="4">
    <source>
        <dbReference type="Proteomes" id="UP000886741"/>
    </source>
</evidence>
<sequence length="289" mass="32559">MGFDEELRRRAAAEGDGVPESFSNRVRETLDNLPSRPSRRGTWRHLLGAGLAAAVAVTVALPNTSAAMAETLGALPVVGELFRAVTFRTYSMEEGKNHVYIDVPQILDETDSTGAEAINDQVETYTNQLIAEFENEAHADGYFNLDVTWEVVTNTENWFTLRISTDRVMAAGSHQEQHYHIDAATGEEKTLSDLFPLDYDYVTVISDELKTQMAQRMADNSGEYYWLEGINELGTWYFDAIDPEQDFYFNEDGKMVIPFDKYEVGPGTTGSPEFTLENPDLYEHLLYHP</sequence>
<dbReference type="EMBL" id="DVJJ01000148">
    <property type="protein sequence ID" value="HIS65624.1"/>
    <property type="molecule type" value="Genomic_DNA"/>
</dbReference>
<gene>
    <name evidence="3" type="ORF">IAA83_09725</name>
</gene>
<dbReference type="InterPro" id="IPR037126">
    <property type="entry name" value="PdaC/RsiV-like_sf"/>
</dbReference>
<reference evidence="3" key="1">
    <citation type="submission" date="2020-10" db="EMBL/GenBank/DDBJ databases">
        <authorList>
            <person name="Gilroy R."/>
        </authorList>
    </citation>
    <scope>NUCLEOTIDE SEQUENCE</scope>
    <source>
        <strain evidence="3">ChiBcec16-1751</strain>
    </source>
</reference>
<dbReference type="Gene3D" id="3.90.640.20">
    <property type="entry name" value="Heat-shock cognate protein, ATPase"/>
    <property type="match status" value="1"/>
</dbReference>
<evidence type="ECO:0000256" key="1">
    <source>
        <dbReference type="SAM" id="MobiDB-lite"/>
    </source>
</evidence>
<name>A0A9D1FAX9_9FIRM</name>
<dbReference type="Pfam" id="PF11738">
    <property type="entry name" value="DUF3298"/>
    <property type="match status" value="1"/>
</dbReference>
<dbReference type="InterPro" id="IPR021729">
    <property type="entry name" value="DUF3298"/>
</dbReference>
<dbReference type="Proteomes" id="UP000886741">
    <property type="component" value="Unassembled WGS sequence"/>
</dbReference>